<accession>A0A6N8FKB8</accession>
<proteinExistence type="predicted"/>
<gene>
    <name evidence="1" type="ORF">GMD78_04895</name>
</gene>
<reference evidence="1 2" key="1">
    <citation type="submission" date="2019-11" db="EMBL/GenBank/DDBJ databases">
        <authorList>
            <person name="Li X."/>
        </authorList>
    </citation>
    <scope>NUCLEOTIDE SEQUENCE [LARGE SCALE GENOMIC DNA]</scope>
    <source>
        <strain evidence="1 2">L9</strain>
    </source>
</reference>
<comment type="caution">
    <text evidence="1">The sequence shown here is derived from an EMBL/GenBank/DDBJ whole genome shotgun (WGS) entry which is preliminary data.</text>
</comment>
<evidence type="ECO:0000313" key="2">
    <source>
        <dbReference type="Proteomes" id="UP000469125"/>
    </source>
</evidence>
<dbReference type="Proteomes" id="UP000469125">
    <property type="component" value="Unassembled WGS sequence"/>
</dbReference>
<sequence>MYNQYYRNVVEDHMDQLRRSAAEHKQYANVKRENKKKTKMKKHQHTLFRLRKAV</sequence>
<protein>
    <submittedName>
        <fullName evidence="1">Uncharacterized protein</fullName>
    </submittedName>
</protein>
<evidence type="ECO:0000313" key="1">
    <source>
        <dbReference type="EMBL" id="MUK87738.1"/>
    </source>
</evidence>
<dbReference type="AlphaFoldDB" id="A0A6N8FKB8"/>
<organism evidence="1 2">
    <name type="scientific">Ornithinibacillus caprae</name>
    <dbReference type="NCBI Taxonomy" id="2678566"/>
    <lineage>
        <taxon>Bacteria</taxon>
        <taxon>Bacillati</taxon>
        <taxon>Bacillota</taxon>
        <taxon>Bacilli</taxon>
        <taxon>Bacillales</taxon>
        <taxon>Bacillaceae</taxon>
        <taxon>Ornithinibacillus</taxon>
    </lineage>
</organism>
<keyword evidence="2" id="KW-1185">Reference proteome</keyword>
<name>A0A6N8FKB8_9BACI</name>
<dbReference type="RefSeq" id="WP_155667635.1">
    <property type="nucleotide sequence ID" value="NZ_WOCA01000003.1"/>
</dbReference>
<dbReference type="EMBL" id="WOCA01000003">
    <property type="protein sequence ID" value="MUK87738.1"/>
    <property type="molecule type" value="Genomic_DNA"/>
</dbReference>